<feature type="compositionally biased region" description="Basic residues" evidence="1">
    <location>
        <begin position="101"/>
        <end position="112"/>
    </location>
</feature>
<proteinExistence type="predicted"/>
<accession>A0A6J4T995</accession>
<feature type="non-terminal residue" evidence="2">
    <location>
        <position position="1"/>
    </location>
</feature>
<feature type="compositionally biased region" description="Basic and acidic residues" evidence="1">
    <location>
        <begin position="436"/>
        <end position="449"/>
    </location>
</feature>
<feature type="compositionally biased region" description="Low complexity" evidence="1">
    <location>
        <begin position="426"/>
        <end position="435"/>
    </location>
</feature>
<feature type="non-terminal residue" evidence="2">
    <location>
        <position position="455"/>
    </location>
</feature>
<feature type="compositionally biased region" description="Low complexity" evidence="1">
    <location>
        <begin position="113"/>
        <end position="123"/>
    </location>
</feature>
<feature type="compositionally biased region" description="Low complexity" evidence="1">
    <location>
        <begin position="323"/>
        <end position="340"/>
    </location>
</feature>
<dbReference type="EMBL" id="CADCVS010000366">
    <property type="protein sequence ID" value="CAA9517507.1"/>
    <property type="molecule type" value="Genomic_DNA"/>
</dbReference>
<evidence type="ECO:0000256" key="1">
    <source>
        <dbReference type="SAM" id="MobiDB-lite"/>
    </source>
</evidence>
<feature type="compositionally biased region" description="Low complexity" evidence="1">
    <location>
        <begin position="215"/>
        <end position="225"/>
    </location>
</feature>
<feature type="compositionally biased region" description="Basic and acidic residues" evidence="1">
    <location>
        <begin position="368"/>
        <end position="404"/>
    </location>
</feature>
<feature type="compositionally biased region" description="Basic residues" evidence="1">
    <location>
        <begin position="279"/>
        <end position="294"/>
    </location>
</feature>
<feature type="compositionally biased region" description="Basic residues" evidence="1">
    <location>
        <begin position="344"/>
        <end position="367"/>
    </location>
</feature>
<protein>
    <submittedName>
        <fullName evidence="2">Uncharacterized protein</fullName>
    </submittedName>
</protein>
<dbReference type="AlphaFoldDB" id="A0A6J4T995"/>
<feature type="region of interest" description="Disordered" evidence="1">
    <location>
        <begin position="69"/>
        <end position="455"/>
    </location>
</feature>
<feature type="compositionally biased region" description="Basic and acidic residues" evidence="1">
    <location>
        <begin position="190"/>
        <end position="210"/>
    </location>
</feature>
<organism evidence="2">
    <name type="scientific">uncultured Solirubrobacteraceae bacterium</name>
    <dbReference type="NCBI Taxonomy" id="1162706"/>
    <lineage>
        <taxon>Bacteria</taxon>
        <taxon>Bacillati</taxon>
        <taxon>Actinomycetota</taxon>
        <taxon>Thermoleophilia</taxon>
        <taxon>Solirubrobacterales</taxon>
        <taxon>Solirubrobacteraceae</taxon>
        <taxon>environmental samples</taxon>
    </lineage>
</organism>
<feature type="compositionally biased region" description="Low complexity" evidence="1">
    <location>
        <begin position="86"/>
        <end position="100"/>
    </location>
</feature>
<evidence type="ECO:0000313" key="2">
    <source>
        <dbReference type="EMBL" id="CAA9517507.1"/>
    </source>
</evidence>
<feature type="compositionally biased region" description="Basic residues" evidence="1">
    <location>
        <begin position="124"/>
        <end position="135"/>
    </location>
</feature>
<gene>
    <name evidence="2" type="ORF">AVDCRST_MAG30-2852</name>
</gene>
<name>A0A6J4T995_9ACTN</name>
<reference evidence="2" key="1">
    <citation type="submission" date="2020-02" db="EMBL/GenBank/DDBJ databases">
        <authorList>
            <person name="Meier V. D."/>
        </authorList>
    </citation>
    <scope>NUCLEOTIDE SEQUENCE</scope>
    <source>
        <strain evidence="2">AVDCRST_MAG30</strain>
    </source>
</reference>
<sequence length="455" mass="48925">ASGKGDIRVRDRGLAGRLRLPERSRALRAGVLGGPRMGCRWFGIRTDLGAGDAGLGEADLDLLPGELAARGGAAGNVPRDPRRPRGPSGAGRPARGSAPPRVRRAQALRRARAQAPLPGGRLRAGARRRPPRRGQRPGDLGHRAHRGALDAGHARRSGELHPVTARAGGQGRGARTPDGEPRPRVRRGAFGREDHGLPRGRHDQPVDGRLFRPCAGRARGVARGVAAGGRGARRGVGPARPRAPAPDRAPDVPAALLHPERGPPRRHHSHLSAREGRSGARRLRLPQAHFRGRRAPAAIQGPDRGHHERPGPLPRPRRGRRGGLLPQGRRLGGVLPQRGPGARRDRRGAPRVRPPRRRPRRRRRRGGHDRPGRALGLRGRDLRRVGAGPLRREGAGPRGGDHRAGGRRGRRHPPPLSLPTGGGGARRPAGRGLPGRQREVRREHRRRGDLLGPGL</sequence>